<dbReference type="FunFam" id="3.40.50.2000:FF:000100">
    <property type="entry name" value="Glycosyltransferase family 1 protein"/>
    <property type="match status" value="1"/>
</dbReference>
<feature type="compositionally biased region" description="Low complexity" evidence="2">
    <location>
        <begin position="115"/>
        <end position="124"/>
    </location>
</feature>
<name>A0A6A6DYH3_9PEZI</name>
<protein>
    <submittedName>
        <fullName evidence="5">Glycosyltransferase family 1 protein</fullName>
    </submittedName>
</protein>
<feature type="compositionally biased region" description="Basic residues" evidence="2">
    <location>
        <begin position="844"/>
        <end position="857"/>
    </location>
</feature>
<dbReference type="PANTHER" id="PTHR48050">
    <property type="entry name" value="STEROL 3-BETA-GLUCOSYLTRANSFERASE"/>
    <property type="match status" value="1"/>
</dbReference>
<dbReference type="Pfam" id="PF06722">
    <property type="entry name" value="EryCIII-like_C"/>
    <property type="match status" value="1"/>
</dbReference>
<dbReference type="AlphaFoldDB" id="A0A6A6DYH3"/>
<feature type="domain" description="Glycosyltransferase family 28 N-terminal" evidence="3">
    <location>
        <begin position="300"/>
        <end position="457"/>
    </location>
</feature>
<evidence type="ECO:0000313" key="5">
    <source>
        <dbReference type="EMBL" id="KAF2183248.1"/>
    </source>
</evidence>
<evidence type="ECO:0000256" key="2">
    <source>
        <dbReference type="SAM" id="MobiDB-lite"/>
    </source>
</evidence>
<feature type="region of interest" description="Disordered" evidence="2">
    <location>
        <begin position="64"/>
        <end position="213"/>
    </location>
</feature>
<dbReference type="Proteomes" id="UP000800200">
    <property type="component" value="Unassembled WGS sequence"/>
</dbReference>
<dbReference type="GO" id="GO:0005975">
    <property type="term" value="P:carbohydrate metabolic process"/>
    <property type="evidence" value="ECO:0007669"/>
    <property type="project" value="InterPro"/>
</dbReference>
<dbReference type="Pfam" id="PF03033">
    <property type="entry name" value="Glyco_transf_28"/>
    <property type="match status" value="1"/>
</dbReference>
<dbReference type="SUPFAM" id="SSF53756">
    <property type="entry name" value="UDP-Glycosyltransferase/glycogen phosphorylase"/>
    <property type="match status" value="1"/>
</dbReference>
<dbReference type="FunFam" id="3.40.50.2000:FF:000009">
    <property type="entry name" value="Sterol 3-beta-glucosyltransferase UGT80A2"/>
    <property type="match status" value="1"/>
</dbReference>
<keyword evidence="6" id="KW-1185">Reference proteome</keyword>
<dbReference type="GO" id="GO:0016906">
    <property type="term" value="F:sterol 3-beta-glucosyltransferase activity"/>
    <property type="evidence" value="ECO:0007669"/>
    <property type="project" value="UniProtKB-ARBA"/>
</dbReference>
<feature type="compositionally biased region" description="Polar residues" evidence="2">
    <location>
        <begin position="65"/>
        <end position="80"/>
    </location>
</feature>
<feature type="domain" description="Erythromycin biosynthesis protein CIII-like C-terminal" evidence="4">
    <location>
        <begin position="617"/>
        <end position="723"/>
    </location>
</feature>
<feature type="compositionally biased region" description="Basic and acidic residues" evidence="2">
    <location>
        <begin position="1071"/>
        <end position="1083"/>
    </location>
</feature>
<organism evidence="5 6">
    <name type="scientific">Zopfia rhizophila CBS 207.26</name>
    <dbReference type="NCBI Taxonomy" id="1314779"/>
    <lineage>
        <taxon>Eukaryota</taxon>
        <taxon>Fungi</taxon>
        <taxon>Dikarya</taxon>
        <taxon>Ascomycota</taxon>
        <taxon>Pezizomycotina</taxon>
        <taxon>Dothideomycetes</taxon>
        <taxon>Dothideomycetes incertae sedis</taxon>
        <taxon>Zopfiaceae</taxon>
        <taxon>Zopfia</taxon>
    </lineage>
</organism>
<feature type="compositionally biased region" description="Basic and acidic residues" evidence="2">
    <location>
        <begin position="186"/>
        <end position="198"/>
    </location>
</feature>
<feature type="region of interest" description="Disordered" evidence="2">
    <location>
        <begin position="843"/>
        <end position="904"/>
    </location>
</feature>
<dbReference type="InterPro" id="IPR002213">
    <property type="entry name" value="UDP_glucos_trans"/>
</dbReference>
<feature type="compositionally biased region" description="Polar residues" evidence="2">
    <location>
        <begin position="861"/>
        <end position="876"/>
    </location>
</feature>
<dbReference type="EMBL" id="ML994644">
    <property type="protein sequence ID" value="KAF2183248.1"/>
    <property type="molecule type" value="Genomic_DNA"/>
</dbReference>
<evidence type="ECO:0000313" key="6">
    <source>
        <dbReference type="Proteomes" id="UP000800200"/>
    </source>
</evidence>
<evidence type="ECO:0000259" key="4">
    <source>
        <dbReference type="Pfam" id="PF06722"/>
    </source>
</evidence>
<feature type="region of interest" description="Disordered" evidence="2">
    <location>
        <begin position="263"/>
        <end position="292"/>
    </location>
</feature>
<dbReference type="PANTHER" id="PTHR48050:SF5">
    <property type="entry name" value="UDP-GLUCOSE,STEROL TRANSFERASE"/>
    <property type="match status" value="1"/>
</dbReference>
<dbReference type="InterPro" id="IPR004276">
    <property type="entry name" value="GlycoTrans_28_N"/>
</dbReference>
<feature type="compositionally biased region" description="Polar residues" evidence="2">
    <location>
        <begin position="891"/>
        <end position="902"/>
    </location>
</feature>
<feature type="region of interest" description="Disordered" evidence="2">
    <location>
        <begin position="1060"/>
        <end position="1083"/>
    </location>
</feature>
<feature type="region of interest" description="Disordered" evidence="2">
    <location>
        <begin position="1133"/>
        <end position="1197"/>
    </location>
</feature>
<accession>A0A6A6DYH3</accession>
<reference evidence="5" key="1">
    <citation type="journal article" date="2020" name="Stud. Mycol.">
        <title>101 Dothideomycetes genomes: a test case for predicting lifestyles and emergence of pathogens.</title>
        <authorList>
            <person name="Haridas S."/>
            <person name="Albert R."/>
            <person name="Binder M."/>
            <person name="Bloem J."/>
            <person name="Labutti K."/>
            <person name="Salamov A."/>
            <person name="Andreopoulos B."/>
            <person name="Baker S."/>
            <person name="Barry K."/>
            <person name="Bills G."/>
            <person name="Bluhm B."/>
            <person name="Cannon C."/>
            <person name="Castanera R."/>
            <person name="Culley D."/>
            <person name="Daum C."/>
            <person name="Ezra D."/>
            <person name="Gonzalez J."/>
            <person name="Henrissat B."/>
            <person name="Kuo A."/>
            <person name="Liang C."/>
            <person name="Lipzen A."/>
            <person name="Lutzoni F."/>
            <person name="Magnuson J."/>
            <person name="Mondo S."/>
            <person name="Nolan M."/>
            <person name="Ohm R."/>
            <person name="Pangilinan J."/>
            <person name="Park H.-J."/>
            <person name="Ramirez L."/>
            <person name="Alfaro M."/>
            <person name="Sun H."/>
            <person name="Tritt A."/>
            <person name="Yoshinaga Y."/>
            <person name="Zwiers L.-H."/>
            <person name="Turgeon B."/>
            <person name="Goodwin S."/>
            <person name="Spatafora J."/>
            <person name="Crous P."/>
            <person name="Grigoriev I."/>
        </authorList>
    </citation>
    <scope>NUCLEOTIDE SEQUENCE</scope>
    <source>
        <strain evidence="5">CBS 207.26</strain>
    </source>
</reference>
<gene>
    <name evidence="5" type="ORF">K469DRAFT_740041</name>
</gene>
<feature type="region of interest" description="Disordered" evidence="2">
    <location>
        <begin position="1220"/>
        <end position="1269"/>
    </location>
</feature>
<keyword evidence="1 5" id="KW-0808">Transferase</keyword>
<feature type="compositionally biased region" description="Basic and acidic residues" evidence="2">
    <location>
        <begin position="878"/>
        <end position="888"/>
    </location>
</feature>
<dbReference type="OrthoDB" id="5835829at2759"/>
<evidence type="ECO:0000259" key="3">
    <source>
        <dbReference type="Pfam" id="PF03033"/>
    </source>
</evidence>
<dbReference type="InterPro" id="IPR010610">
    <property type="entry name" value="EryCIII-like_C"/>
</dbReference>
<dbReference type="InterPro" id="IPR050426">
    <property type="entry name" value="Glycosyltransferase_28"/>
</dbReference>
<dbReference type="CDD" id="cd03784">
    <property type="entry name" value="GT1_Gtf-like"/>
    <property type="match status" value="1"/>
</dbReference>
<feature type="compositionally biased region" description="Basic and acidic residues" evidence="2">
    <location>
        <begin position="1158"/>
        <end position="1170"/>
    </location>
</feature>
<feature type="compositionally biased region" description="Basic and acidic residues" evidence="2">
    <location>
        <begin position="1234"/>
        <end position="1251"/>
    </location>
</feature>
<proteinExistence type="predicted"/>
<feature type="compositionally biased region" description="Polar residues" evidence="2">
    <location>
        <begin position="125"/>
        <end position="135"/>
    </location>
</feature>
<dbReference type="Gene3D" id="3.40.50.2000">
    <property type="entry name" value="Glycogen Phosphorylase B"/>
    <property type="match status" value="2"/>
</dbReference>
<sequence>MHQLHELYYLLPQLSPRGRPTRTKSPLFADQFFHFIGAMADAHTLDNGHIVPTAVKLREEEFPFSNRNSSDSTQGTSLKPSATDLAPKHDSVQTESNESPRPSLPQLSRLETDISSPSQPQLPQKSATEQPQNRARASWFGKKQATTSGRQPHLGRQPTLTFDPYSSDSSSLSDEDELPTSASVHGEAKEARSKEHQERKHRKTHSNPFNPFSKFKLANEHFHTKGKVSKIDGRLKLSIHETVNSGYFAKTLGAGLKKHFRGGDDGVKSPLSGSGVEPEKITPEEDEMEHDPSRRMRLNICVIVIGSRGDIQPFLKIGKILKEGYGHRVRIATHPAFKKFVEEDSGLEFFSVGGDPSELMAFMVKNPGLIPSIDTVKAGEVGKRRASMYEMFLGMWRACIDSTDDENDKANMKMMGDKQPFVADAIIANPPSFAPPHIAERLGVPLHMMFTFPYTPTVQFPHPLANIKTSNVDAHYTNFMSYPLVEVMTWQGLGDLINRFRFKTLCLEEVSTLWAPGQLYRLKVPYTYMWSPSLVPKPKDWGPEIDIAGFAFLELASSFKPPESLSKFLDDGPPPVYIGFGSIVVDDPDKFTKLIFEAVEMAGVRALVSKGWGGLGDQNNTPDNIYMLENTPHDWLFPRVCAVVHHGGAGTTAIGLKCGRPTMIVPFFGDQPFWGAMVAKAKAGAHEYIPYKKLTAERLAEGIKQCLTDEAKENVQKIADSIAKEGDGATNAVRSFHRSLPLRGNHNMRCQILENRVATWRLKNTNLRLCPLAAELLVEWKKVKWNELRLLRHCEWNDFGGPGEPFTGGWGAILGTVSDVATGVGLVPVNMVKSVKKREEYYEKKRRVKRRQKHAKKTLAQVKSSTPDASANSSKPADNIHESTEKKNRPASPQRQETTLSKLSEPEQYLAEELAQEAGHGFRKTGAAIVKAPMEFSVAVTQGFHNAPRLYGDETVRRPPRITGFHSGLRAGRDEFVYGIHDGFTGLWTHPYHGAKEGGIMGFLHGVGMGIGGVVLKDIAAFLGPGAYVMKGLHEEVLKKYQPTNSLRRARIIQGQKELTELGPRMPRRKSGAENRDSEYGGARRQEVEIEVSRKWDKIQAQILTERRKNKAGLRASLLGRKQKNLGKAVLRKGWRANIPPSDSKPKKSSSTPIGQAEKAEDAFKWRDRGNTTPDSAIGMGWKDKTKRKHRIETVPKAVKEEAMKDGVGKNEVPSVFGASLQGNRVPVGGQIGKENKDVREDEAVERKRATSDTTDWATVKKGAEEDVR</sequence>
<evidence type="ECO:0000256" key="1">
    <source>
        <dbReference type="ARBA" id="ARBA00022679"/>
    </source>
</evidence>